<accession>A0ABP8CS19</accession>
<sequence length="338" mass="37388">MPGMIYYPTINPPTPILHQALLYWDRIATVVPRREWRIHLNDRTREVLDAGFYIPAEVELDPRGASERIIQAVDKWAKRTPSDLILGRQDEGVHTLLPLKAGIPLSMFLIDSELGRGDPFGGPLFVSNAVQTAVISALIREAVVDLEAWGRADCHFHPCTERPPSFNVAYDPRPLLATDDAERPQRIPCWKVDIGGLLPVPHHDVLLSDLIAFRERYADERRRLMEGIDLLVGQLGSAHAYPDEVFAALKRELDAALADLSAAGKARRIDWIRRPVSVVLGLASAYAGSKVVPDAGWLLGAVSGYAINIASTSVRNGPTEIGRDVGYLYRVEQQLKSA</sequence>
<gene>
    <name evidence="1" type="ORF">GCM10022254_76510</name>
</gene>
<dbReference type="EMBL" id="BAABAS010000035">
    <property type="protein sequence ID" value="GAA4242668.1"/>
    <property type="molecule type" value="Genomic_DNA"/>
</dbReference>
<keyword evidence="2" id="KW-1185">Reference proteome</keyword>
<protein>
    <submittedName>
        <fullName evidence="1">Uncharacterized protein</fullName>
    </submittedName>
</protein>
<name>A0ABP8CS19_9ACTN</name>
<comment type="caution">
    <text evidence="1">The sequence shown here is derived from an EMBL/GenBank/DDBJ whole genome shotgun (WGS) entry which is preliminary data.</text>
</comment>
<evidence type="ECO:0000313" key="2">
    <source>
        <dbReference type="Proteomes" id="UP001501710"/>
    </source>
</evidence>
<dbReference type="Pfam" id="PF19749">
    <property type="entry name" value="DUF6236"/>
    <property type="match status" value="1"/>
</dbReference>
<dbReference type="Proteomes" id="UP001501710">
    <property type="component" value="Unassembled WGS sequence"/>
</dbReference>
<proteinExistence type="predicted"/>
<organism evidence="1 2">
    <name type="scientific">Actinomadura meridiana</name>
    <dbReference type="NCBI Taxonomy" id="559626"/>
    <lineage>
        <taxon>Bacteria</taxon>
        <taxon>Bacillati</taxon>
        <taxon>Actinomycetota</taxon>
        <taxon>Actinomycetes</taxon>
        <taxon>Streptosporangiales</taxon>
        <taxon>Thermomonosporaceae</taxon>
        <taxon>Actinomadura</taxon>
    </lineage>
</organism>
<dbReference type="InterPro" id="IPR046203">
    <property type="entry name" value="DUF6236"/>
</dbReference>
<evidence type="ECO:0000313" key="1">
    <source>
        <dbReference type="EMBL" id="GAA4242668.1"/>
    </source>
</evidence>
<reference evidence="2" key="1">
    <citation type="journal article" date="2019" name="Int. J. Syst. Evol. Microbiol.">
        <title>The Global Catalogue of Microorganisms (GCM) 10K type strain sequencing project: providing services to taxonomists for standard genome sequencing and annotation.</title>
        <authorList>
            <consortium name="The Broad Institute Genomics Platform"/>
            <consortium name="The Broad Institute Genome Sequencing Center for Infectious Disease"/>
            <person name="Wu L."/>
            <person name="Ma J."/>
        </authorList>
    </citation>
    <scope>NUCLEOTIDE SEQUENCE [LARGE SCALE GENOMIC DNA]</scope>
    <source>
        <strain evidence="2">JCM 17440</strain>
    </source>
</reference>